<keyword evidence="2" id="KW-1185">Reference proteome</keyword>
<evidence type="ECO:0000313" key="1">
    <source>
        <dbReference type="EMBL" id="GMT28416.1"/>
    </source>
</evidence>
<sequence length="70" mass="8185">MNIRSEEYEIPEVDSAQRWFLNSLQVQLQPRPAIFSFHIRESGNNYIEQLPPSEKLLSAPLLFVLSNRNL</sequence>
<dbReference type="Proteomes" id="UP001432322">
    <property type="component" value="Unassembled WGS sequence"/>
</dbReference>
<evidence type="ECO:0000313" key="2">
    <source>
        <dbReference type="Proteomes" id="UP001432322"/>
    </source>
</evidence>
<dbReference type="EMBL" id="BTSY01000005">
    <property type="protein sequence ID" value="GMT28416.1"/>
    <property type="molecule type" value="Genomic_DNA"/>
</dbReference>
<proteinExistence type="predicted"/>
<protein>
    <submittedName>
        <fullName evidence="1">Uncharacterized protein</fullName>
    </submittedName>
</protein>
<name>A0AAV5WC63_9BILA</name>
<gene>
    <name evidence="1" type="ORF">PFISCL1PPCAC_19713</name>
</gene>
<organism evidence="1 2">
    <name type="scientific">Pristionchus fissidentatus</name>
    <dbReference type="NCBI Taxonomy" id="1538716"/>
    <lineage>
        <taxon>Eukaryota</taxon>
        <taxon>Metazoa</taxon>
        <taxon>Ecdysozoa</taxon>
        <taxon>Nematoda</taxon>
        <taxon>Chromadorea</taxon>
        <taxon>Rhabditida</taxon>
        <taxon>Rhabditina</taxon>
        <taxon>Diplogasteromorpha</taxon>
        <taxon>Diplogasteroidea</taxon>
        <taxon>Neodiplogasteridae</taxon>
        <taxon>Pristionchus</taxon>
    </lineage>
</organism>
<dbReference type="AlphaFoldDB" id="A0AAV5WC63"/>
<reference evidence="1" key="1">
    <citation type="submission" date="2023-10" db="EMBL/GenBank/DDBJ databases">
        <title>Genome assembly of Pristionchus species.</title>
        <authorList>
            <person name="Yoshida K."/>
            <person name="Sommer R.J."/>
        </authorList>
    </citation>
    <scope>NUCLEOTIDE SEQUENCE</scope>
    <source>
        <strain evidence="1">RS5133</strain>
    </source>
</reference>
<comment type="caution">
    <text evidence="1">The sequence shown here is derived from an EMBL/GenBank/DDBJ whole genome shotgun (WGS) entry which is preliminary data.</text>
</comment>
<feature type="non-terminal residue" evidence="1">
    <location>
        <position position="70"/>
    </location>
</feature>
<accession>A0AAV5WC63</accession>